<dbReference type="PANTHER" id="PTHR34614">
    <property type="match status" value="1"/>
</dbReference>
<gene>
    <name evidence="1" type="ORF">ENI35_03705</name>
</gene>
<dbReference type="AlphaFoldDB" id="A0A7C1VNL2"/>
<reference evidence="1" key="1">
    <citation type="journal article" date="2020" name="mSystems">
        <title>Genome- and Community-Level Interaction Insights into Carbon Utilization and Element Cycling Functions of Hydrothermarchaeota in Hydrothermal Sediment.</title>
        <authorList>
            <person name="Zhou Z."/>
            <person name="Liu Y."/>
            <person name="Xu W."/>
            <person name="Pan J."/>
            <person name="Luo Z.H."/>
            <person name="Li M."/>
        </authorList>
    </citation>
    <scope>NUCLEOTIDE SEQUENCE [LARGE SCALE GENOMIC DNA]</scope>
    <source>
        <strain evidence="1">HyVt-389</strain>
    </source>
</reference>
<protein>
    <submittedName>
        <fullName evidence="1">Uncharacterized protein</fullName>
    </submittedName>
</protein>
<dbReference type="Proteomes" id="UP000885738">
    <property type="component" value="Unassembled WGS sequence"/>
</dbReference>
<name>A0A7C1VNL2_DESA2</name>
<dbReference type="EMBL" id="DRIH01000122">
    <property type="protein sequence ID" value="HEC67902.1"/>
    <property type="molecule type" value="Genomic_DNA"/>
</dbReference>
<evidence type="ECO:0000313" key="1">
    <source>
        <dbReference type="EMBL" id="HEC67902.1"/>
    </source>
</evidence>
<sequence>MFFDTTSIKFYGEENELMQRGLSKDKRGDLNQVIPACRQTGKIERVFRELKSYFEIQPIYHYVPRRIKAHIFLCFLALLLEWEFTKRLKEMEPDIPPIR</sequence>
<dbReference type="PANTHER" id="PTHR34614:SF2">
    <property type="entry name" value="TRANSPOSASE IS4-LIKE DOMAIN-CONTAINING PROTEIN"/>
    <property type="match status" value="1"/>
</dbReference>
<comment type="caution">
    <text evidence="1">The sequence shown here is derived from an EMBL/GenBank/DDBJ whole genome shotgun (WGS) entry which is preliminary data.</text>
</comment>
<organism evidence="1">
    <name type="scientific">Desulfofervidus auxilii</name>
    <dbReference type="NCBI Taxonomy" id="1621989"/>
    <lineage>
        <taxon>Bacteria</taxon>
        <taxon>Pseudomonadati</taxon>
        <taxon>Thermodesulfobacteriota</taxon>
        <taxon>Candidatus Desulfofervidia</taxon>
        <taxon>Candidatus Desulfofervidales</taxon>
        <taxon>Candidatus Desulfofervidaceae</taxon>
        <taxon>Candidatus Desulfofervidus</taxon>
    </lineage>
</organism>
<proteinExistence type="predicted"/>
<accession>A0A7C1VNL2</accession>